<name>A0A0V1DM87_TRIPS</name>
<dbReference type="AlphaFoldDB" id="A0A0V1DM87"/>
<evidence type="ECO:0000313" key="1">
    <source>
        <dbReference type="EMBL" id="KRY62564.1"/>
    </source>
</evidence>
<organism evidence="1">
    <name type="scientific">Trichinella pseudospiralis</name>
    <name type="common">Parasitic roundworm</name>
    <dbReference type="NCBI Taxonomy" id="6337"/>
    <lineage>
        <taxon>Eukaryota</taxon>
        <taxon>Metazoa</taxon>
        <taxon>Ecdysozoa</taxon>
        <taxon>Nematoda</taxon>
        <taxon>Enoplea</taxon>
        <taxon>Dorylaimia</taxon>
        <taxon>Trichinellida</taxon>
        <taxon>Trichinellidae</taxon>
        <taxon>Trichinella</taxon>
    </lineage>
</organism>
<gene>
    <name evidence="1" type="ORF">T4A_13623</name>
</gene>
<proteinExistence type="predicted"/>
<dbReference type="Proteomes" id="UP000054632">
    <property type="component" value="Unassembled WGS sequence"/>
</dbReference>
<sequence>MKYSIHFYTENICTPKISKLNSPAFGNEFLIFT</sequence>
<dbReference type="EMBL" id="JYDR01002117">
    <property type="protein sequence ID" value="KRY62564.1"/>
    <property type="molecule type" value="Genomic_DNA"/>
</dbReference>
<accession>A0A0V1DM87</accession>
<protein>
    <submittedName>
        <fullName evidence="1">Uncharacterized protein</fullName>
    </submittedName>
</protein>
<comment type="caution">
    <text evidence="1">The sequence shown here is derived from an EMBL/GenBank/DDBJ whole genome shotgun (WGS) entry which is preliminary data.</text>
</comment>
<reference evidence="1" key="1">
    <citation type="submission" date="2015-01" db="EMBL/GenBank/DDBJ databases">
        <title>Evolution of Trichinella species and genotypes.</title>
        <authorList>
            <person name="Korhonen P.K."/>
            <person name="Edoardo P."/>
            <person name="Giuseppe L.R."/>
            <person name="Gasser R.B."/>
        </authorList>
    </citation>
    <scope>NUCLEOTIDE SEQUENCE [LARGE SCALE GENOMIC DNA]</scope>
    <source>
        <strain evidence="1">ISS13</strain>
    </source>
</reference>